<feature type="signal peptide" evidence="7">
    <location>
        <begin position="1"/>
        <end position="28"/>
    </location>
</feature>
<evidence type="ECO:0000313" key="11">
    <source>
        <dbReference type="Proteomes" id="UP000634136"/>
    </source>
</evidence>
<dbReference type="PRINTS" id="PR00705">
    <property type="entry name" value="PAPAIN"/>
</dbReference>
<organism evidence="10 11">
    <name type="scientific">Senna tora</name>
    <dbReference type="NCBI Taxonomy" id="362788"/>
    <lineage>
        <taxon>Eukaryota</taxon>
        <taxon>Viridiplantae</taxon>
        <taxon>Streptophyta</taxon>
        <taxon>Embryophyta</taxon>
        <taxon>Tracheophyta</taxon>
        <taxon>Spermatophyta</taxon>
        <taxon>Magnoliopsida</taxon>
        <taxon>eudicotyledons</taxon>
        <taxon>Gunneridae</taxon>
        <taxon>Pentapetalae</taxon>
        <taxon>rosids</taxon>
        <taxon>fabids</taxon>
        <taxon>Fabales</taxon>
        <taxon>Fabaceae</taxon>
        <taxon>Caesalpinioideae</taxon>
        <taxon>Cassia clade</taxon>
        <taxon>Senna</taxon>
    </lineage>
</organism>
<evidence type="ECO:0000256" key="3">
    <source>
        <dbReference type="ARBA" id="ARBA00022801"/>
    </source>
</evidence>
<evidence type="ECO:0000259" key="8">
    <source>
        <dbReference type="SMART" id="SM00645"/>
    </source>
</evidence>
<accession>A0A834W3X8</accession>
<keyword evidence="2 10" id="KW-0645">Protease</keyword>
<gene>
    <name evidence="10" type="ORF">G2W53_042455</name>
</gene>
<dbReference type="SUPFAM" id="SSF54001">
    <property type="entry name" value="Cysteine proteinases"/>
    <property type="match status" value="1"/>
</dbReference>
<dbReference type="InterPro" id="IPR013201">
    <property type="entry name" value="Prot_inhib_I29"/>
</dbReference>
<proteinExistence type="inferred from homology"/>
<dbReference type="Pfam" id="PF08246">
    <property type="entry name" value="Inhibitor_I29"/>
    <property type="match status" value="1"/>
</dbReference>
<dbReference type="EMBL" id="JAAIUW010000013">
    <property type="protein sequence ID" value="KAF7803344.1"/>
    <property type="molecule type" value="Genomic_DNA"/>
</dbReference>
<dbReference type="InterPro" id="IPR013128">
    <property type="entry name" value="Peptidase_C1A"/>
</dbReference>
<dbReference type="GO" id="GO:0006508">
    <property type="term" value="P:proteolysis"/>
    <property type="evidence" value="ECO:0007669"/>
    <property type="project" value="UniProtKB-KW"/>
</dbReference>
<dbReference type="InterPro" id="IPR025661">
    <property type="entry name" value="Pept_asp_AS"/>
</dbReference>
<name>A0A834W3X8_9FABA</name>
<keyword evidence="4" id="KW-0788">Thiol protease</keyword>
<evidence type="ECO:0000256" key="6">
    <source>
        <dbReference type="ARBA" id="ARBA00023180"/>
    </source>
</evidence>
<dbReference type="InterPro" id="IPR038765">
    <property type="entry name" value="Papain-like_cys_pep_sf"/>
</dbReference>
<dbReference type="PROSITE" id="PS00639">
    <property type="entry name" value="THIOL_PROTEASE_HIS"/>
    <property type="match status" value="1"/>
</dbReference>
<evidence type="ECO:0000256" key="7">
    <source>
        <dbReference type="SAM" id="SignalP"/>
    </source>
</evidence>
<comment type="similarity">
    <text evidence="1">Belongs to the peptidase C1 family.</text>
</comment>
<dbReference type="PROSITE" id="PS00640">
    <property type="entry name" value="THIOL_PROTEASE_ASN"/>
    <property type="match status" value="1"/>
</dbReference>
<dbReference type="Pfam" id="PF00112">
    <property type="entry name" value="Peptidase_C1"/>
    <property type="match status" value="1"/>
</dbReference>
<protein>
    <submittedName>
        <fullName evidence="10">Senescence-specific cysteine protease SAG39-like</fullName>
    </submittedName>
</protein>
<keyword evidence="7" id="KW-0732">Signal</keyword>
<dbReference type="Proteomes" id="UP000634136">
    <property type="component" value="Unassembled WGS sequence"/>
</dbReference>
<feature type="domain" description="Peptidase C1A papain C-terminal" evidence="8">
    <location>
        <begin position="72"/>
        <end position="282"/>
    </location>
</feature>
<keyword evidence="5" id="KW-1015">Disulfide bond</keyword>
<evidence type="ECO:0000256" key="4">
    <source>
        <dbReference type="ARBA" id="ARBA00022807"/>
    </source>
</evidence>
<sequence length="337" mass="37738">MEMSKHGIISVSIIIMLWTCAFPATSRSLHEHEASVVATTRHLEWMAQYGRSYGSEAEKEKRFGIFMQNLEYIEKFNSAGNKSYKLGLNQFADLKCCWAFAAVAAVEGIVQIKTGKLTSLSEQQLLDCTSNNDYTNLGCKGGHIDKTFQYIVQNQGLATESDYPYQETQKSCDPPSPTPESNIIAYQGVPPNDEGQLLQIVALQPVSVAISSSGDFQFYKEGVFTGSCDTTLNHAVTVIGYGVSGDGMKYWLVKNSWGTNWGEGGFMRIQRDSDEAFSQTPYMQQTNPFTPRASPFRYWNTHISDNLPIPQFLFSKASTLTPCDYDRLLQINPRNHF</sequence>
<dbReference type="SMART" id="SM00848">
    <property type="entry name" value="Inhibitor_I29"/>
    <property type="match status" value="1"/>
</dbReference>
<evidence type="ECO:0000256" key="5">
    <source>
        <dbReference type="ARBA" id="ARBA00023157"/>
    </source>
</evidence>
<feature type="domain" description="Cathepsin propeptide inhibitor" evidence="9">
    <location>
        <begin position="42"/>
        <end position="94"/>
    </location>
</feature>
<dbReference type="Gene3D" id="1.10.287.2250">
    <property type="match status" value="1"/>
</dbReference>
<dbReference type="OrthoDB" id="1572535at2759"/>
<dbReference type="InterPro" id="IPR025660">
    <property type="entry name" value="Pept_his_AS"/>
</dbReference>
<dbReference type="InterPro" id="IPR000668">
    <property type="entry name" value="Peptidase_C1A_C"/>
</dbReference>
<keyword evidence="11" id="KW-1185">Reference proteome</keyword>
<dbReference type="SMART" id="SM00645">
    <property type="entry name" value="Pept_C1"/>
    <property type="match status" value="1"/>
</dbReference>
<dbReference type="AlphaFoldDB" id="A0A834W3X8"/>
<dbReference type="Gene3D" id="3.90.70.10">
    <property type="entry name" value="Cysteine proteinases"/>
    <property type="match status" value="1"/>
</dbReference>
<feature type="chain" id="PRO_5032719225" evidence="7">
    <location>
        <begin position="29"/>
        <end position="337"/>
    </location>
</feature>
<dbReference type="PANTHER" id="PTHR12411">
    <property type="entry name" value="CYSTEINE PROTEASE FAMILY C1-RELATED"/>
    <property type="match status" value="1"/>
</dbReference>
<reference evidence="10" key="1">
    <citation type="submission" date="2020-09" db="EMBL/GenBank/DDBJ databases">
        <title>Genome-Enabled Discovery of Anthraquinone Biosynthesis in Senna tora.</title>
        <authorList>
            <person name="Kang S.-H."/>
            <person name="Pandey R.P."/>
            <person name="Lee C.-M."/>
            <person name="Sim J.-S."/>
            <person name="Jeong J.-T."/>
            <person name="Choi B.-S."/>
            <person name="Jung M."/>
            <person name="Ginzburg D."/>
            <person name="Zhao K."/>
            <person name="Won S.Y."/>
            <person name="Oh T.-J."/>
            <person name="Yu Y."/>
            <person name="Kim N.-H."/>
            <person name="Lee O.R."/>
            <person name="Lee T.-H."/>
            <person name="Bashyal P."/>
            <person name="Kim T.-S."/>
            <person name="Lee W.-H."/>
            <person name="Kawkins C."/>
            <person name="Kim C.-K."/>
            <person name="Kim J.S."/>
            <person name="Ahn B.O."/>
            <person name="Rhee S.Y."/>
            <person name="Sohng J.K."/>
        </authorList>
    </citation>
    <scope>NUCLEOTIDE SEQUENCE</scope>
    <source>
        <tissue evidence="10">Leaf</tissue>
    </source>
</reference>
<dbReference type="CDD" id="cd02248">
    <property type="entry name" value="Peptidase_C1A"/>
    <property type="match status" value="1"/>
</dbReference>
<evidence type="ECO:0000259" key="9">
    <source>
        <dbReference type="SMART" id="SM00848"/>
    </source>
</evidence>
<keyword evidence="3" id="KW-0378">Hydrolase</keyword>
<evidence type="ECO:0000256" key="1">
    <source>
        <dbReference type="ARBA" id="ARBA00008455"/>
    </source>
</evidence>
<dbReference type="InterPro" id="IPR039417">
    <property type="entry name" value="Peptidase_C1A_papain-like"/>
</dbReference>
<comment type="caution">
    <text evidence="10">The sequence shown here is derived from an EMBL/GenBank/DDBJ whole genome shotgun (WGS) entry which is preliminary data.</text>
</comment>
<dbReference type="GO" id="GO:0008234">
    <property type="term" value="F:cysteine-type peptidase activity"/>
    <property type="evidence" value="ECO:0007669"/>
    <property type="project" value="UniProtKB-KW"/>
</dbReference>
<evidence type="ECO:0000256" key="2">
    <source>
        <dbReference type="ARBA" id="ARBA00022670"/>
    </source>
</evidence>
<evidence type="ECO:0000313" key="10">
    <source>
        <dbReference type="EMBL" id="KAF7803344.1"/>
    </source>
</evidence>
<keyword evidence="6" id="KW-0325">Glycoprotein</keyword>